<dbReference type="Gene3D" id="3.40.50.1820">
    <property type="entry name" value="alpha/beta hydrolase"/>
    <property type="match status" value="1"/>
</dbReference>
<dbReference type="PANTHER" id="PTHR43433">
    <property type="entry name" value="HYDROLASE, ALPHA/BETA FOLD FAMILY PROTEIN"/>
    <property type="match status" value="1"/>
</dbReference>
<dbReference type="EMBL" id="CP028901">
    <property type="protein sequence ID" value="AWB32533.1"/>
    <property type="molecule type" value="Genomic_DNA"/>
</dbReference>
<dbReference type="SUPFAM" id="SSF53474">
    <property type="entry name" value="alpha/beta-Hydrolases"/>
    <property type="match status" value="1"/>
</dbReference>
<feature type="domain" description="AB hydrolase-1" evidence="1">
    <location>
        <begin position="28"/>
        <end position="253"/>
    </location>
</feature>
<dbReference type="AlphaFoldDB" id="A0A2R4XFQ3"/>
<dbReference type="NCBIfam" id="TIGR02427">
    <property type="entry name" value="protocat_pcaD"/>
    <property type="match status" value="1"/>
</dbReference>
<dbReference type="Pfam" id="PF00561">
    <property type="entry name" value="Abhydrolase_1"/>
    <property type="match status" value="1"/>
</dbReference>
<dbReference type="OrthoDB" id="9793083at2"/>
<dbReference type="PANTHER" id="PTHR43433:SF5">
    <property type="entry name" value="AB HYDROLASE-1 DOMAIN-CONTAINING PROTEIN"/>
    <property type="match status" value="1"/>
</dbReference>
<protein>
    <submittedName>
        <fullName evidence="2">3-oxoadipate enol-lactonase</fullName>
    </submittedName>
</protein>
<dbReference type="Proteomes" id="UP000244571">
    <property type="component" value="Chromosome"/>
</dbReference>
<evidence type="ECO:0000313" key="3">
    <source>
        <dbReference type="Proteomes" id="UP000244571"/>
    </source>
</evidence>
<dbReference type="InterPro" id="IPR000073">
    <property type="entry name" value="AB_hydrolase_1"/>
</dbReference>
<dbReference type="InterPro" id="IPR026968">
    <property type="entry name" value="PcaD/CatD"/>
</dbReference>
<dbReference type="InterPro" id="IPR029058">
    <property type="entry name" value="AB_hydrolase_fold"/>
</dbReference>
<dbReference type="RefSeq" id="WP_108619974.1">
    <property type="nucleotide sequence ID" value="NZ_CP028901.1"/>
</dbReference>
<name>A0A2R4XFQ3_9BURK</name>
<accession>A0A2R4XFQ3</accession>
<gene>
    <name evidence="2" type="primary">pcaD</name>
    <name evidence="2" type="ORF">DBV39_01035</name>
</gene>
<reference evidence="2 3" key="1">
    <citation type="submission" date="2018-04" db="EMBL/GenBank/DDBJ databases">
        <title>Bordetella sp. HZ20 isolated from seawater.</title>
        <authorList>
            <person name="Sun C."/>
        </authorList>
    </citation>
    <scope>NUCLEOTIDE SEQUENCE [LARGE SCALE GENOMIC DNA]</scope>
    <source>
        <strain evidence="2 3">HZ20</strain>
    </source>
</reference>
<dbReference type="InterPro" id="IPR050471">
    <property type="entry name" value="AB_hydrolase"/>
</dbReference>
<sequence length="271" mass="29139">MSQSQQPYLLDTRQGKFRVCDQGEPSAPVLMLSNSLGTTLEMWEPQIEAFTRHYRVIRYDTRGHGGSPVAPGPYTFDGLGEDALAILDALKIEKASFCGVSMGGHSALWMGIHAAARFEALIVCNSAARIGTTEAWKERADLVRANGKDGMQTLASTAPGRWFTKGFVERDPQAVQAMQAVIASTDPEGYASCCDALGSSDLRPHLGRITNPTLIIAGEFDPATTVADGQAMHDAIAGSELVVLPVSHISNVEAAKDYNDAVLAFLEKSRR</sequence>
<proteinExistence type="predicted"/>
<organism evidence="2 3">
    <name type="scientific">Orrella marina</name>
    <dbReference type="NCBI Taxonomy" id="2163011"/>
    <lineage>
        <taxon>Bacteria</taxon>
        <taxon>Pseudomonadati</taxon>
        <taxon>Pseudomonadota</taxon>
        <taxon>Betaproteobacteria</taxon>
        <taxon>Burkholderiales</taxon>
        <taxon>Alcaligenaceae</taxon>
        <taxon>Orrella</taxon>
    </lineage>
</organism>
<dbReference type="GO" id="GO:0047570">
    <property type="term" value="F:3-oxoadipate enol-lactonase activity"/>
    <property type="evidence" value="ECO:0007669"/>
    <property type="project" value="InterPro"/>
</dbReference>
<evidence type="ECO:0000259" key="1">
    <source>
        <dbReference type="Pfam" id="PF00561"/>
    </source>
</evidence>
<evidence type="ECO:0000313" key="2">
    <source>
        <dbReference type="EMBL" id="AWB32533.1"/>
    </source>
</evidence>
<keyword evidence="3" id="KW-1185">Reference proteome</keyword>
<dbReference type="KEGG" id="boz:DBV39_01035"/>
<dbReference type="GO" id="GO:0042952">
    <property type="term" value="P:beta-ketoadipate pathway"/>
    <property type="evidence" value="ECO:0007669"/>
    <property type="project" value="InterPro"/>
</dbReference>